<gene>
    <name evidence="2" type="ORF">DLJ82_5727</name>
</gene>
<dbReference type="Pfam" id="PF01557">
    <property type="entry name" value="FAA_hydrolase"/>
    <property type="match status" value="1"/>
</dbReference>
<dbReference type="AlphaFoldDB" id="A0A2Z4YRQ7"/>
<name>A0A2Z4YRQ7_RHILE</name>
<sequence>MKLGLNGGRAVGFDEHVCIWRLIDHPHSDDLLALLSLEPDALAKCLGERSDAPRGLPFKPGSLRSFALWERHMTAAAKGMVSRFGSPLLKSVATGYERLTGKPIAPMRPRPNYYRFPQYYMGNHHSLMEDGEELPWPSFSDVVDFELEIGLVIAKQVRDCTPSEGLSAIGGFCILNDWSARDVQWDDTRRGTFGGVVKAKTFAGAIGAIVVTADEILPRFHQLTGKVRVNGDIWCEGNTENAQHGLGEVVSYAAMGETVYPGDLLSTGTLAGCCGLEMGRFPARGDEVQLEINGIGTLTNRIGN</sequence>
<keyword evidence="2" id="KW-0614">Plasmid</keyword>
<geneLocation type="plasmid" evidence="2 3">
    <name>unnamed1</name>
</geneLocation>
<organism evidence="2 3">
    <name type="scientific">Rhizobium leguminosarum</name>
    <dbReference type="NCBI Taxonomy" id="384"/>
    <lineage>
        <taxon>Bacteria</taxon>
        <taxon>Pseudomonadati</taxon>
        <taxon>Pseudomonadota</taxon>
        <taxon>Alphaproteobacteria</taxon>
        <taxon>Hyphomicrobiales</taxon>
        <taxon>Rhizobiaceae</taxon>
        <taxon>Rhizobium/Agrobacterium group</taxon>
        <taxon>Rhizobium</taxon>
    </lineage>
</organism>
<dbReference type="InterPro" id="IPR011234">
    <property type="entry name" value="Fumarylacetoacetase-like_C"/>
</dbReference>
<reference evidence="2 3" key="1">
    <citation type="submission" date="2018-07" db="EMBL/GenBank/DDBJ databases">
        <title>Rhizobium leguminosarum strain:ATCC 14479 Genome sequencing and assembly.</title>
        <authorList>
            <person name="Chakraborty R."/>
        </authorList>
    </citation>
    <scope>NUCLEOTIDE SEQUENCE [LARGE SCALE GENOMIC DNA]</scope>
    <source>
        <strain evidence="2 3">ATCC 14479</strain>
        <plasmid evidence="3">Plasmid unnamed1</plasmid>
    </source>
</reference>
<dbReference type="Proteomes" id="UP000251166">
    <property type="component" value="Plasmid unnamed1"/>
</dbReference>
<proteinExistence type="predicted"/>
<dbReference type="PANTHER" id="PTHR43211:SF1">
    <property type="entry name" value="BLL6422 PROTEIN"/>
    <property type="match status" value="1"/>
</dbReference>
<evidence type="ECO:0000313" key="2">
    <source>
        <dbReference type="EMBL" id="AXA43288.1"/>
    </source>
</evidence>
<dbReference type="GO" id="GO:0016787">
    <property type="term" value="F:hydrolase activity"/>
    <property type="evidence" value="ECO:0007669"/>
    <property type="project" value="UniProtKB-KW"/>
</dbReference>
<evidence type="ECO:0000259" key="1">
    <source>
        <dbReference type="Pfam" id="PF01557"/>
    </source>
</evidence>
<dbReference type="InterPro" id="IPR036663">
    <property type="entry name" value="Fumarylacetoacetase_C_sf"/>
</dbReference>
<dbReference type="SUPFAM" id="SSF56529">
    <property type="entry name" value="FAH"/>
    <property type="match status" value="1"/>
</dbReference>
<evidence type="ECO:0000313" key="3">
    <source>
        <dbReference type="Proteomes" id="UP000251166"/>
    </source>
</evidence>
<feature type="domain" description="Fumarylacetoacetase-like C-terminal" evidence="1">
    <location>
        <begin position="113"/>
        <end position="302"/>
    </location>
</feature>
<protein>
    <submittedName>
        <fullName evidence="2">Fumarylacetoacetate (FAA) hydrolase family protein</fullName>
    </submittedName>
</protein>
<dbReference type="PANTHER" id="PTHR43211">
    <property type="entry name" value="FUMARYLACETOACETATE HYDROLASE"/>
    <property type="match status" value="1"/>
</dbReference>
<accession>A0A2Z4YRQ7</accession>
<dbReference type="Gene3D" id="3.90.850.10">
    <property type="entry name" value="Fumarylacetoacetase-like, C-terminal domain"/>
    <property type="match status" value="1"/>
</dbReference>
<dbReference type="EMBL" id="CP030761">
    <property type="protein sequence ID" value="AXA43288.1"/>
    <property type="molecule type" value="Genomic_DNA"/>
</dbReference>
<keyword evidence="2" id="KW-0378">Hydrolase</keyword>